<evidence type="ECO:0000313" key="2">
    <source>
        <dbReference type="Proteomes" id="UP001239111"/>
    </source>
</evidence>
<protein>
    <submittedName>
        <fullName evidence="1">Uncharacterized protein</fullName>
    </submittedName>
</protein>
<name>A0ACC2PSH6_9HYME</name>
<keyword evidence="2" id="KW-1185">Reference proteome</keyword>
<comment type="caution">
    <text evidence="1">The sequence shown here is derived from an EMBL/GenBank/DDBJ whole genome shotgun (WGS) entry which is preliminary data.</text>
</comment>
<reference evidence="1" key="1">
    <citation type="submission" date="2023-04" db="EMBL/GenBank/DDBJ databases">
        <title>A chromosome-level genome assembly of the parasitoid wasp Eretmocerus hayati.</title>
        <authorList>
            <person name="Zhong Y."/>
            <person name="Liu S."/>
            <person name="Liu Y."/>
        </authorList>
    </citation>
    <scope>NUCLEOTIDE SEQUENCE</scope>
    <source>
        <strain evidence="1">ZJU_SS_LIU_2023</strain>
    </source>
</reference>
<sequence>MEVGKSKRKIYFVDVCSLYPSVCKDGEFPVGHPKIYVGEECEEFLGRDLDIKKVKGLIKCTVLPPTNLYFPVLLVRMHDKLLFPHCRTCCEEMRGGNCTHTQDSEREIEGSWVSLELQAAVEAGYKVTEVHGIWHYKTTKYSRVTNSGGLFAGYINSWLKIKQESSGWPPECTDYETKMRYIAEYERFEGMKLVFEEIEKNPGKRALAKVALCSLWGKFAQRENLTKTEVVKTQELFMELFTSPELEITGMLPVNNDTMYVSDVHKIEALEPSGDTNVVIASFVTAQARLVLYNYLEPLGHRCLYFDTDSLLYYTDDETREYVPENGDSAVTPSNLADTSQGGDEKGTEDVEDCDEVFDETADSTLEYSTPGTKKKKSSWATLTLNK</sequence>
<accession>A0ACC2PSH6</accession>
<dbReference type="Proteomes" id="UP001239111">
    <property type="component" value="Chromosome 1"/>
</dbReference>
<proteinExistence type="predicted"/>
<evidence type="ECO:0000313" key="1">
    <source>
        <dbReference type="EMBL" id="KAJ8685948.1"/>
    </source>
</evidence>
<organism evidence="1 2">
    <name type="scientific">Eretmocerus hayati</name>
    <dbReference type="NCBI Taxonomy" id="131215"/>
    <lineage>
        <taxon>Eukaryota</taxon>
        <taxon>Metazoa</taxon>
        <taxon>Ecdysozoa</taxon>
        <taxon>Arthropoda</taxon>
        <taxon>Hexapoda</taxon>
        <taxon>Insecta</taxon>
        <taxon>Pterygota</taxon>
        <taxon>Neoptera</taxon>
        <taxon>Endopterygota</taxon>
        <taxon>Hymenoptera</taxon>
        <taxon>Apocrita</taxon>
        <taxon>Proctotrupomorpha</taxon>
        <taxon>Chalcidoidea</taxon>
        <taxon>Aphelinidae</taxon>
        <taxon>Aphelininae</taxon>
        <taxon>Eretmocerus</taxon>
    </lineage>
</organism>
<dbReference type="EMBL" id="CM056741">
    <property type="protein sequence ID" value="KAJ8685948.1"/>
    <property type="molecule type" value="Genomic_DNA"/>
</dbReference>
<gene>
    <name evidence="1" type="ORF">QAD02_021741</name>
</gene>